<name>A0AAV1T626_9STRA</name>
<sequence>MDADVDEINTDDGDDDDVYIFSIANDYDSEDDGVLTGTENVLIAVHTKLTAVDKDELAEELMLTRLAERLSDSFKTLLHMH</sequence>
<organism evidence="1 2">
    <name type="scientific">Peronospora matthiolae</name>
    <dbReference type="NCBI Taxonomy" id="2874970"/>
    <lineage>
        <taxon>Eukaryota</taxon>
        <taxon>Sar</taxon>
        <taxon>Stramenopiles</taxon>
        <taxon>Oomycota</taxon>
        <taxon>Peronosporomycetes</taxon>
        <taxon>Peronosporales</taxon>
        <taxon>Peronosporaceae</taxon>
        <taxon>Peronospora</taxon>
    </lineage>
</organism>
<proteinExistence type="predicted"/>
<evidence type="ECO:0000313" key="2">
    <source>
        <dbReference type="Proteomes" id="UP001162060"/>
    </source>
</evidence>
<comment type="caution">
    <text evidence="1">The sequence shown here is derived from an EMBL/GenBank/DDBJ whole genome shotgun (WGS) entry which is preliminary data.</text>
</comment>
<evidence type="ECO:0000313" key="1">
    <source>
        <dbReference type="EMBL" id="CAK7905389.1"/>
    </source>
</evidence>
<dbReference type="EMBL" id="CAKLBY020000029">
    <property type="protein sequence ID" value="CAK7905389.1"/>
    <property type="molecule type" value="Genomic_DNA"/>
</dbReference>
<protein>
    <submittedName>
        <fullName evidence="1">Uncharacterized protein</fullName>
    </submittedName>
</protein>
<dbReference type="Proteomes" id="UP001162060">
    <property type="component" value="Unassembled WGS sequence"/>
</dbReference>
<reference evidence="1" key="1">
    <citation type="submission" date="2024-01" db="EMBL/GenBank/DDBJ databases">
        <authorList>
            <person name="Webb A."/>
        </authorList>
    </citation>
    <scope>NUCLEOTIDE SEQUENCE</scope>
    <source>
        <strain evidence="1">Pm1</strain>
    </source>
</reference>
<dbReference type="AlphaFoldDB" id="A0AAV1T626"/>
<gene>
    <name evidence="1" type="ORF">PM001_LOCUS3099</name>
</gene>
<accession>A0AAV1T626</accession>